<feature type="domain" description="BLUF" evidence="1">
    <location>
        <begin position="21"/>
        <end position="112"/>
    </location>
</feature>
<dbReference type="OrthoDB" id="196105at2"/>
<reference evidence="2 3" key="1">
    <citation type="submission" date="2018-07" db="EMBL/GenBank/DDBJ databases">
        <title>Rhodosalinus sp. strain E84T genomic sequence and assembly.</title>
        <authorList>
            <person name="Liu Z.-W."/>
            <person name="Lu D.-C."/>
        </authorList>
    </citation>
    <scope>NUCLEOTIDE SEQUENCE [LARGE SCALE GENOMIC DNA]</scope>
    <source>
        <strain evidence="2 3">E84</strain>
    </source>
</reference>
<dbReference type="RefSeq" id="WP_113288722.1">
    <property type="nucleotide sequence ID" value="NZ_QNTQ01000006.1"/>
</dbReference>
<evidence type="ECO:0000313" key="2">
    <source>
        <dbReference type="EMBL" id="RBI85463.1"/>
    </source>
</evidence>
<dbReference type="InterPro" id="IPR007024">
    <property type="entry name" value="BLUF_domain"/>
</dbReference>
<sequence>MTDPRLVPEGPRPAGQDASDLMTLSYRSVAQEDLSQPAIDGMVTKAQRFNASAGITGVLLHDGRYFLQILEGPLEQVTRLFSSISADTRHSEILPFAIRWLIRRRFDDWSMRLIGPMATRAVAADMAEIDGADPARIDRLATDVLAMLRR</sequence>
<dbReference type="GO" id="GO:0009882">
    <property type="term" value="F:blue light photoreceptor activity"/>
    <property type="evidence" value="ECO:0007669"/>
    <property type="project" value="InterPro"/>
</dbReference>
<dbReference type="Gene3D" id="3.30.70.100">
    <property type="match status" value="1"/>
</dbReference>
<evidence type="ECO:0000313" key="3">
    <source>
        <dbReference type="Proteomes" id="UP000253370"/>
    </source>
</evidence>
<dbReference type="SUPFAM" id="SSF54975">
    <property type="entry name" value="Acylphosphatase/BLUF domain-like"/>
    <property type="match status" value="1"/>
</dbReference>
<dbReference type="SMART" id="SM01034">
    <property type="entry name" value="BLUF"/>
    <property type="match status" value="1"/>
</dbReference>
<gene>
    <name evidence="2" type="ORF">DRV85_06880</name>
</gene>
<proteinExistence type="predicted"/>
<dbReference type="InterPro" id="IPR036046">
    <property type="entry name" value="Acylphosphatase-like_dom_sf"/>
</dbReference>
<keyword evidence="3" id="KW-1185">Reference proteome</keyword>
<dbReference type="Pfam" id="PF04940">
    <property type="entry name" value="BLUF"/>
    <property type="match status" value="1"/>
</dbReference>
<comment type="caution">
    <text evidence="2">The sequence shown here is derived from an EMBL/GenBank/DDBJ whole genome shotgun (WGS) entry which is preliminary data.</text>
</comment>
<dbReference type="EMBL" id="QNTQ01000006">
    <property type="protein sequence ID" value="RBI85463.1"/>
    <property type="molecule type" value="Genomic_DNA"/>
</dbReference>
<organism evidence="2 3">
    <name type="scientific">Rhodosalinus halophilus</name>
    <dbReference type="NCBI Taxonomy" id="2259333"/>
    <lineage>
        <taxon>Bacteria</taxon>
        <taxon>Pseudomonadati</taxon>
        <taxon>Pseudomonadota</taxon>
        <taxon>Alphaproteobacteria</taxon>
        <taxon>Rhodobacterales</taxon>
        <taxon>Paracoccaceae</taxon>
        <taxon>Rhodosalinus</taxon>
    </lineage>
</organism>
<dbReference type="Proteomes" id="UP000253370">
    <property type="component" value="Unassembled WGS sequence"/>
</dbReference>
<evidence type="ECO:0000259" key="1">
    <source>
        <dbReference type="PROSITE" id="PS50925"/>
    </source>
</evidence>
<name>A0A365U8U4_9RHOB</name>
<protein>
    <submittedName>
        <fullName evidence="2">Blue light sensor protein</fullName>
    </submittedName>
</protein>
<dbReference type="GO" id="GO:0071949">
    <property type="term" value="F:FAD binding"/>
    <property type="evidence" value="ECO:0007669"/>
    <property type="project" value="InterPro"/>
</dbReference>
<accession>A0A365U8U4</accession>
<dbReference type="PROSITE" id="PS50925">
    <property type="entry name" value="BLUF"/>
    <property type="match status" value="1"/>
</dbReference>
<dbReference type="AlphaFoldDB" id="A0A365U8U4"/>